<accession>A0A251RAD6</accession>
<keyword evidence="1" id="KW-0732">Signal</keyword>
<dbReference type="Gramene" id="ONI33004">
    <property type="protein sequence ID" value="ONI33004"/>
    <property type="gene ID" value="PRUPE_1G399100"/>
</dbReference>
<evidence type="ECO:0000313" key="2">
    <source>
        <dbReference type="EMBL" id="ONI33004.1"/>
    </source>
</evidence>
<dbReference type="EMBL" id="CM007651">
    <property type="protein sequence ID" value="ONI33004.1"/>
    <property type="molecule type" value="Genomic_DNA"/>
</dbReference>
<dbReference type="Proteomes" id="UP000006882">
    <property type="component" value="Chromosome G1"/>
</dbReference>
<protein>
    <recommendedName>
        <fullName evidence="4">Knottin scorpion toxin-like domain-containing protein</fullName>
    </recommendedName>
</protein>
<organism evidence="2 3">
    <name type="scientific">Prunus persica</name>
    <name type="common">Peach</name>
    <name type="synonym">Amygdalus persica</name>
    <dbReference type="NCBI Taxonomy" id="3760"/>
    <lineage>
        <taxon>Eukaryota</taxon>
        <taxon>Viridiplantae</taxon>
        <taxon>Streptophyta</taxon>
        <taxon>Embryophyta</taxon>
        <taxon>Tracheophyta</taxon>
        <taxon>Spermatophyta</taxon>
        <taxon>Magnoliopsida</taxon>
        <taxon>eudicotyledons</taxon>
        <taxon>Gunneridae</taxon>
        <taxon>Pentapetalae</taxon>
        <taxon>rosids</taxon>
        <taxon>fabids</taxon>
        <taxon>Rosales</taxon>
        <taxon>Rosaceae</taxon>
        <taxon>Amygdaloideae</taxon>
        <taxon>Amygdaleae</taxon>
        <taxon>Prunus</taxon>
    </lineage>
</organism>
<reference evidence="2 3" key="1">
    <citation type="journal article" date="2013" name="Nat. Genet.">
        <title>The high-quality draft genome of peach (Prunus persica) identifies unique patterns of genetic diversity, domestication and genome evolution.</title>
        <authorList>
            <consortium name="International Peach Genome Initiative"/>
            <person name="Verde I."/>
            <person name="Abbott A.G."/>
            <person name="Scalabrin S."/>
            <person name="Jung S."/>
            <person name="Shu S."/>
            <person name="Marroni F."/>
            <person name="Zhebentyayeva T."/>
            <person name="Dettori M.T."/>
            <person name="Grimwood J."/>
            <person name="Cattonaro F."/>
            <person name="Zuccolo A."/>
            <person name="Rossini L."/>
            <person name="Jenkins J."/>
            <person name="Vendramin E."/>
            <person name="Meisel L.A."/>
            <person name="Decroocq V."/>
            <person name="Sosinski B."/>
            <person name="Prochnik S."/>
            <person name="Mitros T."/>
            <person name="Policriti A."/>
            <person name="Cipriani G."/>
            <person name="Dondini L."/>
            <person name="Ficklin S."/>
            <person name="Goodstein D.M."/>
            <person name="Xuan P."/>
            <person name="Del Fabbro C."/>
            <person name="Aramini V."/>
            <person name="Copetti D."/>
            <person name="Gonzalez S."/>
            <person name="Horner D.S."/>
            <person name="Falchi R."/>
            <person name="Lucas S."/>
            <person name="Mica E."/>
            <person name="Maldonado J."/>
            <person name="Lazzari B."/>
            <person name="Bielenberg D."/>
            <person name="Pirona R."/>
            <person name="Miculan M."/>
            <person name="Barakat A."/>
            <person name="Testolin R."/>
            <person name="Stella A."/>
            <person name="Tartarini S."/>
            <person name="Tonutti P."/>
            <person name="Arus P."/>
            <person name="Orellana A."/>
            <person name="Wells C."/>
            <person name="Main D."/>
            <person name="Vizzotto G."/>
            <person name="Silva H."/>
            <person name="Salamini F."/>
            <person name="Schmutz J."/>
            <person name="Morgante M."/>
            <person name="Rokhsar D.S."/>
        </authorList>
    </citation>
    <scope>NUCLEOTIDE SEQUENCE [LARGE SCALE GENOMIC DNA]</scope>
    <source>
        <strain evidence="3">cv. Nemared</strain>
    </source>
</reference>
<proteinExistence type="predicted"/>
<evidence type="ECO:0000256" key="1">
    <source>
        <dbReference type="SAM" id="SignalP"/>
    </source>
</evidence>
<sequence>MKGQSAFFPMLILLLLVFSLGKMQGEAQTCSFPTIPMINCSKQSCILTCIQQYGGNINGGCIDNDTCCCKN</sequence>
<gene>
    <name evidence="2" type="ORF">PRUPE_1G399100</name>
</gene>
<evidence type="ECO:0000313" key="3">
    <source>
        <dbReference type="Proteomes" id="UP000006882"/>
    </source>
</evidence>
<feature type="chain" id="PRO_5012445364" description="Knottin scorpion toxin-like domain-containing protein" evidence="1">
    <location>
        <begin position="28"/>
        <end position="71"/>
    </location>
</feature>
<feature type="signal peptide" evidence="1">
    <location>
        <begin position="1"/>
        <end position="27"/>
    </location>
</feature>
<keyword evidence="3" id="KW-1185">Reference proteome</keyword>
<dbReference type="AlphaFoldDB" id="A0A251RAD6"/>
<evidence type="ECO:0008006" key="4">
    <source>
        <dbReference type="Google" id="ProtNLM"/>
    </source>
</evidence>
<name>A0A251RAD6_PRUPE</name>